<reference evidence="4" key="1">
    <citation type="submission" date="2020-11" db="EMBL/GenBank/DDBJ databases">
        <authorList>
            <person name="Tran Van P."/>
        </authorList>
    </citation>
    <scope>NUCLEOTIDE SEQUENCE</scope>
</reference>
<keyword evidence="1" id="KW-0732">Signal</keyword>
<dbReference type="GO" id="GO:0009986">
    <property type="term" value="C:cell surface"/>
    <property type="evidence" value="ECO:0007669"/>
    <property type="project" value="TreeGrafter"/>
</dbReference>
<proteinExistence type="predicted"/>
<dbReference type="EMBL" id="OE001635">
    <property type="protein sequence ID" value="CAD7457269.1"/>
    <property type="molecule type" value="Genomic_DNA"/>
</dbReference>
<keyword evidence="2" id="KW-0325">Glycoprotein</keyword>
<dbReference type="GO" id="GO:0007160">
    <property type="term" value="P:cell-matrix adhesion"/>
    <property type="evidence" value="ECO:0007669"/>
    <property type="project" value="TreeGrafter"/>
</dbReference>
<dbReference type="InterPro" id="IPR026664">
    <property type="entry name" value="Stereocilin-rel"/>
</dbReference>
<evidence type="ECO:0008006" key="5">
    <source>
        <dbReference type="Google" id="ProtNLM"/>
    </source>
</evidence>
<dbReference type="PANTHER" id="PTHR23412:SF17">
    <property type="entry name" value="OTOANCORIN"/>
    <property type="match status" value="1"/>
</dbReference>
<keyword evidence="3" id="KW-0812">Transmembrane</keyword>
<feature type="transmembrane region" description="Helical" evidence="3">
    <location>
        <begin position="1441"/>
        <end position="1459"/>
    </location>
</feature>
<dbReference type="PANTHER" id="PTHR23412">
    <property type="entry name" value="STEREOCILIN RELATED"/>
    <property type="match status" value="1"/>
</dbReference>
<name>A0A7R9IFE5_9NEOP</name>
<evidence type="ECO:0000256" key="2">
    <source>
        <dbReference type="ARBA" id="ARBA00023180"/>
    </source>
</evidence>
<evidence type="ECO:0000256" key="3">
    <source>
        <dbReference type="SAM" id="Phobius"/>
    </source>
</evidence>
<protein>
    <recommendedName>
        <fullName evidence="5">Otoancorin</fullName>
    </recommendedName>
</protein>
<organism evidence="4">
    <name type="scientific">Timema tahoe</name>
    <dbReference type="NCBI Taxonomy" id="61484"/>
    <lineage>
        <taxon>Eukaryota</taxon>
        <taxon>Metazoa</taxon>
        <taxon>Ecdysozoa</taxon>
        <taxon>Arthropoda</taxon>
        <taxon>Hexapoda</taxon>
        <taxon>Insecta</taxon>
        <taxon>Pterygota</taxon>
        <taxon>Neoptera</taxon>
        <taxon>Polyneoptera</taxon>
        <taxon>Phasmatodea</taxon>
        <taxon>Timematodea</taxon>
        <taxon>Timematoidea</taxon>
        <taxon>Timematidae</taxon>
        <taxon>Timema</taxon>
    </lineage>
</organism>
<gene>
    <name evidence="4" type="ORF">TTEB3V08_LOCUS5274</name>
</gene>
<evidence type="ECO:0000313" key="4">
    <source>
        <dbReference type="EMBL" id="CAD7457269.1"/>
    </source>
</evidence>
<keyword evidence="3" id="KW-1133">Transmembrane helix</keyword>
<accession>A0A7R9IFE5</accession>
<evidence type="ECO:0000256" key="1">
    <source>
        <dbReference type="ARBA" id="ARBA00022729"/>
    </source>
</evidence>
<keyword evidence="3" id="KW-0472">Membrane</keyword>
<sequence length="1460" mass="160396">MLLDASSGEVSQAALPESLFGSTPENPFHNCTNPINYSLSMGGGIKGPLSLYIEVIWYKTDVCICQKAASDVKLSLKNLHCFLQITISQPCDEIEDIPEPSERLIDLYQRLTHSKKEAVNVNLLKNLSPETISLLPAFFIHLTPVHRFTVTGKSLGYLIQSNNQDVSLLLKIVPILSDKWDDFFSELQHLDLSPSFQETLARSLSLVEKDFGHDILDWTIKIGTPLLAYFPANYLTSLDVKTASKFLYYLRAWHWEGKQSGSLWSNNPWRVKRVWSYIALAHNYTNNISTWTTQDIKSFGFFLEGATADELNMLQTWDLSTDNLKSARWNKLQSRVLFTRLFHGANLTTANLETVLPLALKLSPRNFQRFMINQTNFRILLTLPPDHREESLITANQVVQSLIAQLVLSGRLIGVEPALWKENITYLGHYVHALPPHALYPYNSFPLSDTVLSVIDSDKITSTQARFLTGGGSFVQLRKPETLLALKGLLKVVSSSTLALASSGELQQRVKSHLLANLPPGSLVKSTAVLQKVRSAIGDKAILDDMLSNKQPKQFFSLLASLEVASVAERMMKSLQALQKDFGAAIRRLPRNVLSPLLSAARRKLTSQGSLWNTDTLLLSEPVVAILGLSCNDLLAIETTDLIPILERYNRERMLAKQVFPKNLQYCVQTAVLKFLKLKSELQGWSKVGGLLGVLEVPEIQAVGGYVLASFPESFIDRASFRREILESIGQLTLSELLLATSGKNPKSFANISLKHLTGGIVGASLGLKELLSLGNLAHFLEPLEVEGIDPAAFKLWLELETVSRTVCMPSSAREAWFKLVKRAFGPCNTWSETTLSTLGDFLACVPGEQLDEVPVQSWVAAADTLTDKTGYHTEMEWLGVEGKLMVVEVCAQHILLGQRERELYNTAVRGLIRHYLLAAQGLMSTVQSASVLISQSTQGLSFGRRLVPLERPSMAVEVLEIEEELTPQPGSTPSMKTVTKAVIEDKMHIESPIKSPAKGTVLHLADVNLQIPSTVATSELTHGYGAQASSLVSVASPLAAGEATSGLTLKGEISEKPTQVNDLTDVNQDGVLTRRATGKEQVQQVKANVRMARSKRDHGSGLRSKVKTTTGRGQILEAVEGLSSTTSVPSMTSDKETKITCEVMRAVGPAAGLAVTERDLELLTLVELEDCLDTLGALKLPLGLKKKVWELARKSNLTLNIADLGALLEAVEEQDLRKLNFSQLNPSSLDTLFALSSHVTETHLLEIIRDQFISANIHSLNVDISTETLVALGRVVCWLSVPFLRQLVGETDAVLQASAVLGGISDCSGGLLVELARQVSSKQANVPSRNWTADDFTSLGVIVAGMSVDQWGHVDASSYDNPMFGLEPTAVKRIDLETFKELTLDQLASLSPMAAAMVSDAQFASLNESQQLTLMKVQTMKPAVDMALEADSVAAATTPLKLSFLLVIAMFIFYWVFYY</sequence>